<dbReference type="PROSITE" id="PS50109">
    <property type="entry name" value="HIS_KIN"/>
    <property type="match status" value="1"/>
</dbReference>
<dbReference type="InterPro" id="IPR003661">
    <property type="entry name" value="HisK_dim/P_dom"/>
</dbReference>
<dbReference type="InterPro" id="IPR036890">
    <property type="entry name" value="HATPase_C_sf"/>
</dbReference>
<dbReference type="RefSeq" id="WP_115844699.1">
    <property type="nucleotide sequence ID" value="NZ_QTJR01000018.1"/>
</dbReference>
<evidence type="ECO:0000256" key="2">
    <source>
        <dbReference type="ARBA" id="ARBA00012438"/>
    </source>
</evidence>
<dbReference type="InterPro" id="IPR004358">
    <property type="entry name" value="Sig_transdc_His_kin-like_C"/>
</dbReference>
<dbReference type="SUPFAM" id="SSF47384">
    <property type="entry name" value="Homodimeric domain of signal transducing histidine kinase"/>
    <property type="match status" value="1"/>
</dbReference>
<protein>
    <recommendedName>
        <fullName evidence="2">histidine kinase</fullName>
        <ecNumber evidence="2">2.7.13.3</ecNumber>
    </recommendedName>
</protein>
<reference evidence="5 6" key="1">
    <citation type="submission" date="2018-08" db="EMBL/GenBank/DDBJ databases">
        <title>Lysobacter soli KCTC 22011, whole genome shotgun sequence.</title>
        <authorList>
            <person name="Zhang X."/>
            <person name="Feng G."/>
            <person name="Zhu H."/>
        </authorList>
    </citation>
    <scope>NUCLEOTIDE SEQUENCE [LARGE SCALE GENOMIC DNA]</scope>
    <source>
        <strain evidence="5 6">KCTC 22011</strain>
    </source>
</reference>
<dbReference type="Pfam" id="PF02518">
    <property type="entry name" value="HATPase_c"/>
    <property type="match status" value="1"/>
</dbReference>
<dbReference type="SMART" id="SM00387">
    <property type="entry name" value="HATPase_c"/>
    <property type="match status" value="1"/>
</dbReference>
<dbReference type="Pfam" id="PF14361">
    <property type="entry name" value="RsbRD_N"/>
    <property type="match status" value="1"/>
</dbReference>
<evidence type="ECO:0000256" key="3">
    <source>
        <dbReference type="ARBA" id="ARBA00022553"/>
    </source>
</evidence>
<dbReference type="SUPFAM" id="SSF55874">
    <property type="entry name" value="ATPase domain of HSP90 chaperone/DNA topoisomerase II/histidine kinase"/>
    <property type="match status" value="1"/>
</dbReference>
<dbReference type="EC" id="2.7.13.3" evidence="2"/>
<keyword evidence="5" id="KW-0418">Kinase</keyword>
<comment type="catalytic activity">
    <reaction evidence="1">
        <text>ATP + protein L-histidine = ADP + protein N-phospho-L-histidine.</text>
        <dbReference type="EC" id="2.7.13.3"/>
    </reaction>
</comment>
<comment type="caution">
    <text evidence="5">The sequence shown here is derived from an EMBL/GenBank/DDBJ whole genome shotgun (WGS) entry which is preliminary data.</text>
</comment>
<dbReference type="Proteomes" id="UP000256829">
    <property type="component" value="Unassembled WGS sequence"/>
</dbReference>
<keyword evidence="3" id="KW-0597">Phosphoprotein</keyword>
<evidence type="ECO:0000313" key="5">
    <source>
        <dbReference type="EMBL" id="RDY65457.1"/>
    </source>
</evidence>
<evidence type="ECO:0000256" key="1">
    <source>
        <dbReference type="ARBA" id="ARBA00000085"/>
    </source>
</evidence>
<dbReference type="InterPro" id="IPR036097">
    <property type="entry name" value="HisK_dim/P_sf"/>
</dbReference>
<dbReference type="PANTHER" id="PTHR43547:SF2">
    <property type="entry name" value="HYBRID SIGNAL TRANSDUCTION HISTIDINE KINASE C"/>
    <property type="match status" value="1"/>
</dbReference>
<proteinExistence type="predicted"/>
<dbReference type="PANTHER" id="PTHR43547">
    <property type="entry name" value="TWO-COMPONENT HISTIDINE KINASE"/>
    <property type="match status" value="1"/>
</dbReference>
<dbReference type="Gene3D" id="3.30.565.10">
    <property type="entry name" value="Histidine kinase-like ATPase, C-terminal domain"/>
    <property type="match status" value="1"/>
</dbReference>
<organism evidence="5 6">
    <name type="scientific">Lysobacter soli</name>
    <dbReference type="NCBI Taxonomy" id="453783"/>
    <lineage>
        <taxon>Bacteria</taxon>
        <taxon>Pseudomonadati</taxon>
        <taxon>Pseudomonadota</taxon>
        <taxon>Gammaproteobacteria</taxon>
        <taxon>Lysobacterales</taxon>
        <taxon>Lysobacteraceae</taxon>
        <taxon>Lysobacter</taxon>
    </lineage>
</organism>
<dbReference type="InterPro" id="IPR005467">
    <property type="entry name" value="His_kinase_dom"/>
</dbReference>
<name>A0A3D8V7Q2_9GAMM</name>
<dbReference type="CDD" id="cd00082">
    <property type="entry name" value="HisKA"/>
    <property type="match status" value="1"/>
</dbReference>
<dbReference type="EMBL" id="QTJR01000018">
    <property type="protein sequence ID" value="RDY65457.1"/>
    <property type="molecule type" value="Genomic_DNA"/>
</dbReference>
<feature type="domain" description="Histidine kinase" evidence="4">
    <location>
        <begin position="157"/>
        <end position="371"/>
    </location>
</feature>
<dbReference type="GO" id="GO:0000155">
    <property type="term" value="F:phosphorelay sensor kinase activity"/>
    <property type="evidence" value="ECO:0007669"/>
    <property type="project" value="InterPro"/>
</dbReference>
<dbReference type="PRINTS" id="PR00344">
    <property type="entry name" value="BCTRLSENSOR"/>
</dbReference>
<accession>A0A3D8V7Q2</accession>
<evidence type="ECO:0000259" key="4">
    <source>
        <dbReference type="PROSITE" id="PS50109"/>
    </source>
</evidence>
<keyword evidence="6" id="KW-1185">Reference proteome</keyword>
<dbReference type="AlphaFoldDB" id="A0A3D8V7Q2"/>
<dbReference type="Gene3D" id="1.10.287.130">
    <property type="match status" value="1"/>
</dbReference>
<keyword evidence="5" id="KW-0808">Transferase</keyword>
<dbReference type="InterPro" id="IPR025751">
    <property type="entry name" value="RsbRD_N_dom"/>
</dbReference>
<evidence type="ECO:0000313" key="6">
    <source>
        <dbReference type="Proteomes" id="UP000256829"/>
    </source>
</evidence>
<dbReference type="SMART" id="SM00388">
    <property type="entry name" value="HisKA"/>
    <property type="match status" value="1"/>
</dbReference>
<dbReference type="InterPro" id="IPR003594">
    <property type="entry name" value="HATPase_dom"/>
</dbReference>
<gene>
    <name evidence="5" type="ORF">DX912_17270</name>
</gene>
<sequence>MRLADFIEQNVCLIADGAQAFAATQTPQGVHLDETALRDHIPEILLAVVADLRTKQSAEAQLLKSEGRASALDGPRTPASTHGMLRAKGGFDINQMVAEYRALRAAVLRLWIDAHEPSKQSFDDMIRFNEAIDQAISESVSYFSKEAESWRQVFLGVLGHDLRAPLSVIVTTSDLLSRMTRDGPYSEQTQRIVRSGMRMSKLLDDLLDYSRTQLGVGVRIVRSECCLSEVLSEEIDLLRTALPEATIRFYTSGPVCDSFDASRLREVLANLVSNAYKYGESGSAILVSLARTAEGVELVVRNRGAPLPSASLDELFNPLRRGLQPATSGERTSLGLGLFIVREIVKAHRGEVVGESARGKTTFTVRIPLQA</sequence>
<dbReference type="Pfam" id="PF00512">
    <property type="entry name" value="HisKA"/>
    <property type="match status" value="1"/>
</dbReference>